<dbReference type="eggNOG" id="COG0628">
    <property type="taxonomic scope" value="Bacteria"/>
</dbReference>
<evidence type="ECO:0000256" key="1">
    <source>
        <dbReference type="ARBA" id="ARBA00004651"/>
    </source>
</evidence>
<organism evidence="9 10">
    <name type="scientific">Fibrisoma limi BUZ 3</name>
    <dbReference type="NCBI Taxonomy" id="1185876"/>
    <lineage>
        <taxon>Bacteria</taxon>
        <taxon>Pseudomonadati</taxon>
        <taxon>Bacteroidota</taxon>
        <taxon>Cytophagia</taxon>
        <taxon>Cytophagales</taxon>
        <taxon>Spirosomataceae</taxon>
        <taxon>Fibrisoma</taxon>
    </lineage>
</organism>
<dbReference type="EMBL" id="CAIT01000009">
    <property type="protein sequence ID" value="CCH56282.1"/>
    <property type="molecule type" value="Genomic_DNA"/>
</dbReference>
<dbReference type="OrthoDB" id="9793390at2"/>
<comment type="caution">
    <text evidence="9">The sequence shown here is derived from an EMBL/GenBank/DDBJ whole genome shotgun (WGS) entry which is preliminary data.</text>
</comment>
<sequence>MDNRAPEVQLPSYAKIACVLISILIIVYGLYELRNLLIPLVFAILFSVLLFPLAQRLEKWRVPRLLAVILCLIITLAAIVGILYAFSLQISNFAEIVPQLIERGSNYIRSLQTYADENLNINRQRQVTEATKYLNQLLSEAGTILTTTLLATTSTLTDIVLVLLFIFFFLLYRDFFRSFFYKVFKDVGRTKIDAVLYRIYAVVKDYLAGLVLVILIIGTLMTVGLLILGVDYAVFFGFFGACLVLIPYFGISLGSLLPAAYTLVTDDNPLKALGAIGIFLFVQTIEGNFITPYIVGSKVSINPLAAIVVLILWEQIWGFPGLILALPMTAIIKVLFDAVDALRPYGFLLGEAEKPRPPIKNLNELTNQLPKRAKKIGGIEEKE</sequence>
<dbReference type="PANTHER" id="PTHR21716:SF53">
    <property type="entry name" value="PERMEASE PERM-RELATED"/>
    <property type="match status" value="1"/>
</dbReference>
<feature type="transmembrane region" description="Helical" evidence="8">
    <location>
        <begin position="12"/>
        <end position="30"/>
    </location>
</feature>
<evidence type="ECO:0000256" key="8">
    <source>
        <dbReference type="SAM" id="Phobius"/>
    </source>
</evidence>
<feature type="transmembrane region" description="Helical" evidence="8">
    <location>
        <begin position="301"/>
        <end position="326"/>
    </location>
</feature>
<gene>
    <name evidence="9" type="ORF">BN8_05606</name>
</gene>
<evidence type="ECO:0000256" key="4">
    <source>
        <dbReference type="ARBA" id="ARBA00022475"/>
    </source>
</evidence>
<feature type="transmembrane region" description="Helical" evidence="8">
    <location>
        <begin position="36"/>
        <end position="53"/>
    </location>
</feature>
<feature type="transmembrane region" description="Helical" evidence="8">
    <location>
        <begin position="65"/>
        <end position="86"/>
    </location>
</feature>
<dbReference type="InterPro" id="IPR002549">
    <property type="entry name" value="AI-2E-like"/>
</dbReference>
<feature type="transmembrane region" description="Helical" evidence="8">
    <location>
        <begin position="206"/>
        <end position="228"/>
    </location>
</feature>
<keyword evidence="3" id="KW-0813">Transport</keyword>
<keyword evidence="5 8" id="KW-0812">Transmembrane</keyword>
<comment type="subcellular location">
    <subcellularLocation>
        <location evidence="1">Cell membrane</location>
        <topology evidence="1">Multi-pass membrane protein</topology>
    </subcellularLocation>
</comment>
<dbReference type="PANTHER" id="PTHR21716">
    <property type="entry name" value="TRANSMEMBRANE PROTEIN"/>
    <property type="match status" value="1"/>
</dbReference>
<evidence type="ECO:0000256" key="6">
    <source>
        <dbReference type="ARBA" id="ARBA00022989"/>
    </source>
</evidence>
<proteinExistence type="inferred from homology"/>
<dbReference type="Pfam" id="PF01594">
    <property type="entry name" value="AI-2E_transport"/>
    <property type="match status" value="1"/>
</dbReference>
<reference evidence="9 10" key="1">
    <citation type="journal article" date="2012" name="J. Bacteriol.">
        <title>Genome Sequence of the Filamentous Bacterium Fibrisoma limi BUZ 3T.</title>
        <authorList>
            <person name="Filippini M."/>
            <person name="Qi W."/>
            <person name="Jaenicke S."/>
            <person name="Goesmann A."/>
            <person name="Smits T.H."/>
            <person name="Bagheri H.C."/>
        </authorList>
    </citation>
    <scope>NUCLEOTIDE SEQUENCE [LARGE SCALE GENOMIC DNA]</scope>
    <source>
        <strain evidence="10">BUZ 3T</strain>
    </source>
</reference>
<dbReference type="Proteomes" id="UP000009309">
    <property type="component" value="Unassembled WGS sequence"/>
</dbReference>
<keyword evidence="6 8" id="KW-1133">Transmembrane helix</keyword>
<evidence type="ECO:0000313" key="10">
    <source>
        <dbReference type="Proteomes" id="UP000009309"/>
    </source>
</evidence>
<dbReference type="STRING" id="1185876.BN8_05606"/>
<keyword evidence="10" id="KW-1185">Reference proteome</keyword>
<accession>I2GQV4</accession>
<keyword evidence="4" id="KW-1003">Cell membrane</keyword>
<evidence type="ECO:0000313" key="9">
    <source>
        <dbReference type="EMBL" id="CCH56282.1"/>
    </source>
</evidence>
<dbReference type="RefSeq" id="WP_009284847.1">
    <property type="nucleotide sequence ID" value="NZ_CAIT01000009.1"/>
</dbReference>
<evidence type="ECO:0000256" key="3">
    <source>
        <dbReference type="ARBA" id="ARBA00022448"/>
    </source>
</evidence>
<evidence type="ECO:0000256" key="7">
    <source>
        <dbReference type="ARBA" id="ARBA00023136"/>
    </source>
</evidence>
<name>I2GQV4_9BACT</name>
<dbReference type="GO" id="GO:0005886">
    <property type="term" value="C:plasma membrane"/>
    <property type="evidence" value="ECO:0007669"/>
    <property type="project" value="UniProtKB-SubCell"/>
</dbReference>
<evidence type="ECO:0000256" key="5">
    <source>
        <dbReference type="ARBA" id="ARBA00022692"/>
    </source>
</evidence>
<dbReference type="AlphaFoldDB" id="I2GQV4"/>
<protein>
    <submittedName>
        <fullName evidence="9">Uncharacterized protein</fullName>
    </submittedName>
</protein>
<evidence type="ECO:0000256" key="2">
    <source>
        <dbReference type="ARBA" id="ARBA00009773"/>
    </source>
</evidence>
<feature type="transmembrane region" description="Helical" evidence="8">
    <location>
        <begin position="234"/>
        <end position="260"/>
    </location>
</feature>
<keyword evidence="7 8" id="KW-0472">Membrane</keyword>
<comment type="similarity">
    <text evidence="2">Belongs to the autoinducer-2 exporter (AI-2E) (TC 2.A.86) family.</text>
</comment>
<feature type="transmembrane region" description="Helical" evidence="8">
    <location>
        <begin position="144"/>
        <end position="172"/>
    </location>
</feature>
<feature type="transmembrane region" description="Helical" evidence="8">
    <location>
        <begin position="272"/>
        <end position="295"/>
    </location>
</feature>